<gene>
    <name evidence="3" type="ORF">E5K04_06870</name>
</gene>
<accession>A0A4T0UYF8</accession>
<sequence length="155" mass="17557">MKRHLIFLLLAFVLTGCAQLGLKPVKPAPVVPAKPAQPAPLPADPSERLLFEANRLAEEVRDARLTRTQAADQLGRARLAWVGRNPVDDETFRLYRQISVERDTGQIGQAEAQRRMDEALKRWQRRWVQLPLSARPANPAFTNFLMKVYGLPPLQ</sequence>
<dbReference type="Pfam" id="PF08139">
    <property type="entry name" value="LPAM_1"/>
    <property type="match status" value="1"/>
</dbReference>
<proteinExistence type="predicted"/>
<dbReference type="AlphaFoldDB" id="A0A4T0UYF8"/>
<name>A0A4T0UYF8_9NEIS</name>
<dbReference type="PROSITE" id="PS51257">
    <property type="entry name" value="PROKAR_LIPOPROTEIN"/>
    <property type="match status" value="1"/>
</dbReference>
<dbReference type="InterPro" id="IPR012640">
    <property type="entry name" value="Membr_lipoprot_lipid_attach_CS"/>
</dbReference>
<evidence type="ECO:0000313" key="4">
    <source>
        <dbReference type="Proteomes" id="UP000308891"/>
    </source>
</evidence>
<evidence type="ECO:0000256" key="1">
    <source>
        <dbReference type="ARBA" id="ARBA00017922"/>
    </source>
</evidence>
<dbReference type="EMBL" id="STGJ01000006">
    <property type="protein sequence ID" value="TIC83735.1"/>
    <property type="molecule type" value="Genomic_DNA"/>
</dbReference>
<reference evidence="3 4" key="1">
    <citation type="submission" date="2019-04" db="EMBL/GenBank/DDBJ databases">
        <title>Crenobacter sp. nov.</title>
        <authorList>
            <person name="Shi S."/>
        </authorList>
    </citation>
    <scope>NUCLEOTIDE SEQUENCE [LARGE SCALE GENOMIC DNA]</scope>
    <source>
        <strain evidence="3 4">GY 70310</strain>
    </source>
</reference>
<evidence type="ECO:0000313" key="3">
    <source>
        <dbReference type="EMBL" id="TIC83735.1"/>
    </source>
</evidence>
<organism evidence="3 4">
    <name type="scientific">Crenobacter intestini</name>
    <dbReference type="NCBI Taxonomy" id="2563443"/>
    <lineage>
        <taxon>Bacteria</taxon>
        <taxon>Pseudomonadati</taxon>
        <taxon>Pseudomonadota</taxon>
        <taxon>Betaproteobacteria</taxon>
        <taxon>Neisseriales</taxon>
        <taxon>Neisseriaceae</taxon>
        <taxon>Crenobacter</taxon>
    </lineage>
</organism>
<keyword evidence="2" id="KW-0732">Signal</keyword>
<dbReference type="OrthoDB" id="8595550at2"/>
<protein>
    <recommendedName>
        <fullName evidence="1">Type IV secretion system putative lipoprotein virB7</fullName>
    </recommendedName>
</protein>
<comment type="caution">
    <text evidence="3">The sequence shown here is derived from an EMBL/GenBank/DDBJ whole genome shotgun (WGS) entry which is preliminary data.</text>
</comment>
<keyword evidence="4" id="KW-1185">Reference proteome</keyword>
<evidence type="ECO:0000256" key="2">
    <source>
        <dbReference type="ARBA" id="ARBA00022729"/>
    </source>
</evidence>
<dbReference type="Proteomes" id="UP000308891">
    <property type="component" value="Unassembled WGS sequence"/>
</dbReference>
<dbReference type="RefSeq" id="WP_136552316.1">
    <property type="nucleotide sequence ID" value="NZ_STGJ01000006.1"/>
</dbReference>